<dbReference type="AlphaFoldDB" id="A0A9X2XWL4"/>
<dbReference type="RefSeq" id="WP_279297298.1">
    <property type="nucleotide sequence ID" value="NZ_JAOTIF010000008.1"/>
</dbReference>
<dbReference type="PANTHER" id="PTHR30521">
    <property type="entry name" value="DEFERROCHELATASE/PEROXIDASE"/>
    <property type="match status" value="1"/>
</dbReference>
<dbReference type="InterPro" id="IPR011008">
    <property type="entry name" value="Dimeric_a/b-barrel"/>
</dbReference>
<dbReference type="GO" id="GO:0046872">
    <property type="term" value="F:metal ion binding"/>
    <property type="evidence" value="ECO:0007669"/>
    <property type="project" value="UniProtKB-KW"/>
</dbReference>
<dbReference type="GO" id="GO:0004601">
    <property type="term" value="F:peroxidase activity"/>
    <property type="evidence" value="ECO:0007669"/>
    <property type="project" value="UniProtKB-KW"/>
</dbReference>
<keyword evidence="6" id="KW-0408">Iron</keyword>
<evidence type="ECO:0000256" key="6">
    <source>
        <dbReference type="ARBA" id="ARBA00023004"/>
    </source>
</evidence>
<protein>
    <recommendedName>
        <fullName evidence="9">Peroxidase</fullName>
    </recommendedName>
</protein>
<dbReference type="GO" id="GO:0020037">
    <property type="term" value="F:heme binding"/>
    <property type="evidence" value="ECO:0007669"/>
    <property type="project" value="InterPro"/>
</dbReference>
<evidence type="ECO:0000256" key="5">
    <source>
        <dbReference type="ARBA" id="ARBA00023002"/>
    </source>
</evidence>
<dbReference type="EMBL" id="JAOTIF010000008">
    <property type="protein sequence ID" value="MCU7549857.1"/>
    <property type="molecule type" value="Genomic_DNA"/>
</dbReference>
<dbReference type="PROSITE" id="PS51404">
    <property type="entry name" value="DYP_PEROXIDASE"/>
    <property type="match status" value="1"/>
</dbReference>
<evidence type="ECO:0000256" key="2">
    <source>
        <dbReference type="ARBA" id="ARBA00022559"/>
    </source>
</evidence>
<reference evidence="7" key="2">
    <citation type="submission" date="2023-04" db="EMBL/GenBank/DDBJ databases">
        <title>Paracnuella aquatica gen. nov., sp. nov., a member of the family Chitinophagaceae isolated from a hot spring.</title>
        <authorList>
            <person name="Wang C."/>
        </authorList>
    </citation>
    <scope>NUCLEOTIDE SEQUENCE</scope>
    <source>
        <strain evidence="7">LB-8</strain>
    </source>
</reference>
<dbReference type="Proteomes" id="UP001155483">
    <property type="component" value="Unassembled WGS sequence"/>
</dbReference>
<evidence type="ECO:0000313" key="7">
    <source>
        <dbReference type="EMBL" id="MCU7549857.1"/>
    </source>
</evidence>
<evidence type="ECO:0000256" key="3">
    <source>
        <dbReference type="ARBA" id="ARBA00022617"/>
    </source>
</evidence>
<accession>A0A9X2XWL4</accession>
<comment type="cofactor">
    <cofactor evidence="1">
        <name>heme b</name>
        <dbReference type="ChEBI" id="CHEBI:60344"/>
    </cofactor>
</comment>
<keyword evidence="4" id="KW-0479">Metal-binding</keyword>
<dbReference type="GO" id="GO:0005829">
    <property type="term" value="C:cytosol"/>
    <property type="evidence" value="ECO:0007669"/>
    <property type="project" value="TreeGrafter"/>
</dbReference>
<proteinExistence type="predicted"/>
<gene>
    <name evidence="7" type="ORF">OCK74_12065</name>
</gene>
<dbReference type="PANTHER" id="PTHR30521:SF4">
    <property type="entry name" value="DEFERROCHELATASE"/>
    <property type="match status" value="1"/>
</dbReference>
<dbReference type="InterPro" id="IPR006314">
    <property type="entry name" value="Dyp_peroxidase"/>
</dbReference>
<dbReference type="SUPFAM" id="SSF54909">
    <property type="entry name" value="Dimeric alpha+beta barrel"/>
    <property type="match status" value="1"/>
</dbReference>
<keyword evidence="5" id="KW-0560">Oxidoreductase</keyword>
<sequence length="466" mass="51811">MINLSQPIDLTDPDAEAFLRGIQGNIIKGHGRDHTSHLILKIIGEIPAAKKWIADFSQKFVTSAAASNRMTMSWKADVNSAGEPFFMFLLTAEGYRKLGFTDQQIPSPMNIPFGGVQFDPYFKLGMKVQTDNSLPRKLPDPPVDQWETPYQDTIHAMVLLADDSKERLEHSITEISNSIKGIFQTLTIERGDVLRKKFLRGELVVEHFGFQDGISQPLMIRQDIDKEIAKRGNAHWDPSAPLSLVLVEEPVAPGNYGSFMVFRKLEQNVKSFWESVEELAGKLGKPVDESAALAVGRSQDGIPLLPTAVIVDGTDANDFHYDQDDKALLCPFHAHIRKTNPRGDVPRNLPAPAEFERFRRVVRRGITYGYRPDIGLPSGGSRPEKEVGLLFMCFQSNLDQFVIQQEGSDEKDFVVEGVGPDATIGQSSAPVPQTWPGNVKHTMANFVKLKGGEYFFSPSISFLTGL</sequence>
<evidence type="ECO:0000313" key="8">
    <source>
        <dbReference type="Proteomes" id="UP001155483"/>
    </source>
</evidence>
<keyword evidence="3" id="KW-0349">Heme</keyword>
<keyword evidence="8" id="KW-1185">Reference proteome</keyword>
<name>A0A9X2XWL4_9BACT</name>
<evidence type="ECO:0000256" key="1">
    <source>
        <dbReference type="ARBA" id="ARBA00001970"/>
    </source>
</evidence>
<organism evidence="7 8">
    <name type="scientific">Paraflavisolibacter caeni</name>
    <dbReference type="NCBI Taxonomy" id="2982496"/>
    <lineage>
        <taxon>Bacteria</taxon>
        <taxon>Pseudomonadati</taxon>
        <taxon>Bacteroidota</taxon>
        <taxon>Chitinophagia</taxon>
        <taxon>Chitinophagales</taxon>
        <taxon>Chitinophagaceae</taxon>
        <taxon>Paraflavisolibacter</taxon>
    </lineage>
</organism>
<evidence type="ECO:0008006" key="9">
    <source>
        <dbReference type="Google" id="ProtNLM"/>
    </source>
</evidence>
<keyword evidence="2" id="KW-0575">Peroxidase</keyword>
<comment type="caution">
    <text evidence="7">The sequence shown here is derived from an EMBL/GenBank/DDBJ whole genome shotgun (WGS) entry which is preliminary data.</text>
</comment>
<evidence type="ECO:0000256" key="4">
    <source>
        <dbReference type="ARBA" id="ARBA00022723"/>
    </source>
</evidence>
<reference evidence="7" key="1">
    <citation type="submission" date="2022-09" db="EMBL/GenBank/DDBJ databases">
        <authorList>
            <person name="Yuan C."/>
            <person name="Ke Z."/>
        </authorList>
    </citation>
    <scope>NUCLEOTIDE SEQUENCE</scope>
    <source>
        <strain evidence="7">LB-8</strain>
    </source>
</reference>